<comment type="caution">
    <text evidence="4">The sequence shown here is derived from an EMBL/GenBank/DDBJ whole genome shotgun (WGS) entry which is preliminary data.</text>
</comment>
<protein>
    <recommendedName>
        <fullName evidence="3">Protein kinase domain-containing protein</fullName>
    </recommendedName>
</protein>
<dbReference type="PANTHER" id="PTHR12149:SF8">
    <property type="entry name" value="PROTEIN-RIBULOSAMINE 3-KINASE"/>
    <property type="match status" value="1"/>
</dbReference>
<accession>A0A1V6LS42</accession>
<keyword evidence="2" id="KW-0808">Transferase</keyword>
<dbReference type="Proteomes" id="UP000191680">
    <property type="component" value="Unassembled WGS sequence"/>
</dbReference>
<dbReference type="RefSeq" id="WP_080318762.1">
    <property type="nucleotide sequence ID" value="NZ_MTBC01000004.1"/>
</dbReference>
<sequence>MYTWVKNLIPETLIHIKPLSGGDTAKVFKIEAKNKSYLLKTNQLYPTNDLFSSEAIGLETIRKSNTINVPKVFKVGTKDNLSYLLLEYIPSKPPNAKSFKKLGHKLALLHKHTSFTKFGFDSNNFIGSLPQRNCWSKDWSTFYLTQRLIPQFKLAVENKLWDKHKIPSETILYKQLNALIGDVTPSLLHGDLWNGNYLIHHNGTPYLIDPSIHYGHNEVDLAMTKLFGGFDNSFYEAYYEVVAPHENKNALTEIYQLYYLLVHLNLFGKSYFDSANTIVKRYFN</sequence>
<dbReference type="Gene3D" id="3.90.1200.10">
    <property type="match status" value="1"/>
</dbReference>
<gene>
    <name evidence="4" type="ORF">BUL40_07690</name>
</gene>
<dbReference type="GO" id="GO:0004672">
    <property type="term" value="F:protein kinase activity"/>
    <property type="evidence" value="ECO:0007669"/>
    <property type="project" value="InterPro"/>
</dbReference>
<dbReference type="Pfam" id="PF03881">
    <property type="entry name" value="Fructosamin_kin"/>
    <property type="match status" value="1"/>
</dbReference>
<dbReference type="AlphaFoldDB" id="A0A1V6LS42"/>
<organism evidence="4 5">
    <name type="scientific">Croceivirga radicis</name>
    <dbReference type="NCBI Taxonomy" id="1929488"/>
    <lineage>
        <taxon>Bacteria</taxon>
        <taxon>Pseudomonadati</taxon>
        <taxon>Bacteroidota</taxon>
        <taxon>Flavobacteriia</taxon>
        <taxon>Flavobacteriales</taxon>
        <taxon>Flavobacteriaceae</taxon>
        <taxon>Croceivirga</taxon>
    </lineage>
</organism>
<dbReference type="OrthoDB" id="5291879at2"/>
<proteinExistence type="inferred from homology"/>
<name>A0A1V6LS42_9FLAO</name>
<evidence type="ECO:0000256" key="1">
    <source>
        <dbReference type="ARBA" id="ARBA00009460"/>
    </source>
</evidence>
<keyword evidence="5" id="KW-1185">Reference proteome</keyword>
<dbReference type="EMBL" id="MTBC01000004">
    <property type="protein sequence ID" value="OQD42968.1"/>
    <property type="molecule type" value="Genomic_DNA"/>
</dbReference>
<dbReference type="InterPro" id="IPR011009">
    <property type="entry name" value="Kinase-like_dom_sf"/>
</dbReference>
<reference evidence="4 5" key="1">
    <citation type="submission" date="2016-12" db="EMBL/GenBank/DDBJ databases">
        <authorList>
            <person name="Song W.-J."/>
            <person name="Kurnit D.M."/>
        </authorList>
    </citation>
    <scope>NUCLEOTIDE SEQUENCE [LARGE SCALE GENOMIC DNA]</scope>
    <source>
        <strain evidence="4 5">HSG9</strain>
    </source>
</reference>
<comment type="similarity">
    <text evidence="1 2">Belongs to the fructosamine kinase family.</text>
</comment>
<evidence type="ECO:0000313" key="5">
    <source>
        <dbReference type="Proteomes" id="UP000191680"/>
    </source>
</evidence>
<dbReference type="InterPro" id="IPR016477">
    <property type="entry name" value="Fructo-/Ketosamine-3-kinase"/>
</dbReference>
<dbReference type="PROSITE" id="PS50011">
    <property type="entry name" value="PROTEIN_KINASE_DOM"/>
    <property type="match status" value="1"/>
</dbReference>
<dbReference type="GO" id="GO:0005524">
    <property type="term" value="F:ATP binding"/>
    <property type="evidence" value="ECO:0007669"/>
    <property type="project" value="InterPro"/>
</dbReference>
<evidence type="ECO:0000313" key="4">
    <source>
        <dbReference type="EMBL" id="OQD42968.1"/>
    </source>
</evidence>
<evidence type="ECO:0000259" key="3">
    <source>
        <dbReference type="PROSITE" id="PS50011"/>
    </source>
</evidence>
<dbReference type="PIRSF" id="PIRSF006221">
    <property type="entry name" value="Ketosamine-3-kinase"/>
    <property type="match status" value="1"/>
</dbReference>
<keyword evidence="2" id="KW-0418">Kinase</keyword>
<dbReference type="InterPro" id="IPR000719">
    <property type="entry name" value="Prot_kinase_dom"/>
</dbReference>
<feature type="domain" description="Protein kinase" evidence="3">
    <location>
        <begin position="13"/>
        <end position="284"/>
    </location>
</feature>
<evidence type="ECO:0000256" key="2">
    <source>
        <dbReference type="PIRNR" id="PIRNR006221"/>
    </source>
</evidence>
<dbReference type="SUPFAM" id="SSF56112">
    <property type="entry name" value="Protein kinase-like (PK-like)"/>
    <property type="match status" value="1"/>
</dbReference>
<dbReference type="Gene3D" id="3.30.200.20">
    <property type="entry name" value="Phosphorylase Kinase, domain 1"/>
    <property type="match status" value="1"/>
</dbReference>
<dbReference type="PANTHER" id="PTHR12149">
    <property type="entry name" value="FRUCTOSAMINE 3 KINASE-RELATED PROTEIN"/>
    <property type="match status" value="1"/>
</dbReference>